<evidence type="ECO:0000313" key="1">
    <source>
        <dbReference type="EMBL" id="KAF1988884.1"/>
    </source>
</evidence>
<gene>
    <name evidence="1" type="ORF">K402DRAFT_21987</name>
</gene>
<protein>
    <submittedName>
        <fullName evidence="1">Uncharacterized protein</fullName>
    </submittedName>
</protein>
<accession>A0A6G1H744</accession>
<dbReference type="Proteomes" id="UP000800041">
    <property type="component" value="Unassembled WGS sequence"/>
</dbReference>
<evidence type="ECO:0000313" key="2">
    <source>
        <dbReference type="Proteomes" id="UP000800041"/>
    </source>
</evidence>
<keyword evidence="2" id="KW-1185">Reference proteome</keyword>
<dbReference type="AlphaFoldDB" id="A0A6G1H744"/>
<dbReference type="EMBL" id="ML977147">
    <property type="protein sequence ID" value="KAF1988884.1"/>
    <property type="molecule type" value="Genomic_DNA"/>
</dbReference>
<proteinExistence type="predicted"/>
<name>A0A6G1H744_9PEZI</name>
<reference evidence="1" key="1">
    <citation type="journal article" date="2020" name="Stud. Mycol.">
        <title>101 Dothideomycetes genomes: a test case for predicting lifestyles and emergence of pathogens.</title>
        <authorList>
            <person name="Haridas S."/>
            <person name="Albert R."/>
            <person name="Binder M."/>
            <person name="Bloem J."/>
            <person name="Labutti K."/>
            <person name="Salamov A."/>
            <person name="Andreopoulos B."/>
            <person name="Baker S."/>
            <person name="Barry K."/>
            <person name="Bills G."/>
            <person name="Bluhm B."/>
            <person name="Cannon C."/>
            <person name="Castanera R."/>
            <person name="Culley D."/>
            <person name="Daum C."/>
            <person name="Ezra D."/>
            <person name="Gonzalez J."/>
            <person name="Henrissat B."/>
            <person name="Kuo A."/>
            <person name="Liang C."/>
            <person name="Lipzen A."/>
            <person name="Lutzoni F."/>
            <person name="Magnuson J."/>
            <person name="Mondo S."/>
            <person name="Nolan M."/>
            <person name="Ohm R."/>
            <person name="Pangilinan J."/>
            <person name="Park H.-J."/>
            <person name="Ramirez L."/>
            <person name="Alfaro M."/>
            <person name="Sun H."/>
            <person name="Tritt A."/>
            <person name="Yoshinaga Y."/>
            <person name="Zwiers L.-H."/>
            <person name="Turgeon B."/>
            <person name="Goodwin S."/>
            <person name="Spatafora J."/>
            <person name="Crous P."/>
            <person name="Grigoriev I."/>
        </authorList>
    </citation>
    <scope>NUCLEOTIDE SEQUENCE</scope>
    <source>
        <strain evidence="1">CBS 113979</strain>
    </source>
</reference>
<sequence length="104" mass="11715">MLHSHCTVGAVSILYGTSWPIAQCVSRNNCDRSWTSHHHMFSKDPRGPSSKSDKLAWCFFFLFKHASSPNLFSVDFQTKTLRSEGCEAVRGCHQRCPAVSPKSR</sequence>
<organism evidence="1 2">
    <name type="scientific">Aulographum hederae CBS 113979</name>
    <dbReference type="NCBI Taxonomy" id="1176131"/>
    <lineage>
        <taxon>Eukaryota</taxon>
        <taxon>Fungi</taxon>
        <taxon>Dikarya</taxon>
        <taxon>Ascomycota</taxon>
        <taxon>Pezizomycotina</taxon>
        <taxon>Dothideomycetes</taxon>
        <taxon>Pleosporomycetidae</taxon>
        <taxon>Aulographales</taxon>
        <taxon>Aulographaceae</taxon>
    </lineage>
</organism>